<dbReference type="AlphaFoldDB" id="Q0J4E7"/>
<evidence type="ECO:0000313" key="1">
    <source>
        <dbReference type="EMBL" id="BAF24167.1"/>
    </source>
</evidence>
<name>Q0J4E7_ORYSJ</name>
<evidence type="ECO:0000313" key="2">
    <source>
        <dbReference type="Proteomes" id="UP000000763"/>
    </source>
</evidence>
<dbReference type="Proteomes" id="UP000000763">
    <property type="component" value="Chromosome 8"/>
</dbReference>
<sequence length="70" mass="8038">MPDESHIASCMSCTGAIPSLSKFYRMDGGYSLNKITLAMRARRADLKHTSTSWPSVDEMKWLDYHYLCYV</sequence>
<organism evidence="1 2">
    <name type="scientific">Oryza sativa subsp. japonica</name>
    <name type="common">Rice</name>
    <dbReference type="NCBI Taxonomy" id="39947"/>
    <lineage>
        <taxon>Eukaryota</taxon>
        <taxon>Viridiplantae</taxon>
        <taxon>Streptophyta</taxon>
        <taxon>Embryophyta</taxon>
        <taxon>Tracheophyta</taxon>
        <taxon>Spermatophyta</taxon>
        <taxon>Magnoliopsida</taxon>
        <taxon>Liliopsida</taxon>
        <taxon>Poales</taxon>
        <taxon>Poaceae</taxon>
        <taxon>BOP clade</taxon>
        <taxon>Oryzoideae</taxon>
        <taxon>Oryzeae</taxon>
        <taxon>Oryzinae</taxon>
        <taxon>Oryza</taxon>
        <taxon>Oryza sativa</taxon>
    </lineage>
</organism>
<accession>Q0J4E7</accession>
<dbReference type="KEGG" id="dosa:Os08g0518600"/>
<reference evidence="1 2" key="1">
    <citation type="journal article" date="2005" name="Nature">
        <title>The map-based sequence of the rice genome.</title>
        <authorList>
            <consortium name="International rice genome sequencing project (IRGSP)"/>
            <person name="Matsumoto T."/>
            <person name="Wu J."/>
            <person name="Kanamori H."/>
            <person name="Katayose Y."/>
            <person name="Fujisawa M."/>
            <person name="Namiki N."/>
            <person name="Mizuno H."/>
            <person name="Yamamoto K."/>
            <person name="Antonio B.A."/>
            <person name="Baba T."/>
            <person name="Sakata K."/>
            <person name="Nagamura Y."/>
            <person name="Aoki H."/>
            <person name="Arikawa K."/>
            <person name="Arita K."/>
            <person name="Bito T."/>
            <person name="Chiden Y."/>
            <person name="Fujitsuka N."/>
            <person name="Fukunaka R."/>
            <person name="Hamada M."/>
            <person name="Harada C."/>
            <person name="Hayashi A."/>
            <person name="Hijishita S."/>
            <person name="Honda M."/>
            <person name="Hosokawa S."/>
            <person name="Ichikawa Y."/>
            <person name="Idonuma A."/>
            <person name="Iijima M."/>
            <person name="Ikeda M."/>
            <person name="Ikeno M."/>
            <person name="Ito K."/>
            <person name="Ito S."/>
            <person name="Ito T."/>
            <person name="Ito Y."/>
            <person name="Ito Y."/>
            <person name="Iwabuchi A."/>
            <person name="Kamiya K."/>
            <person name="Karasawa W."/>
            <person name="Kurita K."/>
            <person name="Katagiri S."/>
            <person name="Kikuta A."/>
            <person name="Kobayashi H."/>
            <person name="Kobayashi N."/>
            <person name="Machita K."/>
            <person name="Maehara T."/>
            <person name="Masukawa M."/>
            <person name="Mizubayashi T."/>
            <person name="Mukai Y."/>
            <person name="Nagasaki H."/>
            <person name="Nagata Y."/>
            <person name="Naito S."/>
            <person name="Nakashima M."/>
            <person name="Nakama Y."/>
            <person name="Nakamichi Y."/>
            <person name="Nakamura M."/>
            <person name="Meguro A."/>
            <person name="Negishi M."/>
            <person name="Ohta I."/>
            <person name="Ohta T."/>
            <person name="Okamoto M."/>
            <person name="Ono N."/>
            <person name="Saji S."/>
            <person name="Sakaguchi M."/>
            <person name="Sakai K."/>
            <person name="Shibata M."/>
            <person name="Shimokawa T."/>
            <person name="Song J."/>
            <person name="Takazaki Y."/>
            <person name="Terasawa K."/>
            <person name="Tsugane M."/>
            <person name="Tsuji K."/>
            <person name="Ueda S."/>
            <person name="Waki K."/>
            <person name="Yamagata H."/>
            <person name="Yamamoto M."/>
            <person name="Yamamoto S."/>
            <person name="Yamane H."/>
            <person name="Yoshiki S."/>
            <person name="Yoshihara R."/>
            <person name="Yukawa K."/>
            <person name="Zhong H."/>
            <person name="Yano M."/>
            <person name="Yuan Q."/>
            <person name="Ouyang S."/>
            <person name="Liu J."/>
            <person name="Jones K.M."/>
            <person name="Gansberger K."/>
            <person name="Moffat K."/>
            <person name="Hill J."/>
            <person name="Bera J."/>
            <person name="Fadrosh D."/>
            <person name="Jin S."/>
            <person name="Johri S."/>
            <person name="Kim M."/>
            <person name="Overton L."/>
            <person name="Reardon M."/>
            <person name="Tsitrin T."/>
            <person name="Vuong H."/>
            <person name="Weaver B."/>
            <person name="Ciecko A."/>
            <person name="Tallon L."/>
            <person name="Jackson J."/>
            <person name="Pai G."/>
            <person name="Aken S.V."/>
            <person name="Utterback T."/>
            <person name="Reidmuller S."/>
            <person name="Feldblyum T."/>
            <person name="Hsiao J."/>
            <person name="Zismann V."/>
            <person name="Iobst S."/>
            <person name="de Vazeille A.R."/>
            <person name="Buell C.R."/>
            <person name="Ying K."/>
            <person name="Li Y."/>
            <person name="Lu T."/>
            <person name="Huang Y."/>
            <person name="Zhao Q."/>
            <person name="Feng Q."/>
            <person name="Zhang L."/>
            <person name="Zhu J."/>
            <person name="Weng Q."/>
            <person name="Mu J."/>
            <person name="Lu Y."/>
            <person name="Fan D."/>
            <person name="Liu Y."/>
            <person name="Guan J."/>
            <person name="Zhang Y."/>
            <person name="Yu S."/>
            <person name="Liu X."/>
            <person name="Zhang Y."/>
            <person name="Hong G."/>
            <person name="Han B."/>
            <person name="Choisne N."/>
            <person name="Demange N."/>
            <person name="Orjeda G."/>
            <person name="Samain S."/>
            <person name="Cattolico L."/>
            <person name="Pelletier E."/>
            <person name="Couloux A."/>
            <person name="Segurens B."/>
            <person name="Wincker P."/>
            <person name="D'Hont A."/>
            <person name="Scarpelli C."/>
            <person name="Weissenbach J."/>
            <person name="Salanoubat M."/>
            <person name="Quetier F."/>
            <person name="Yu Y."/>
            <person name="Kim H.R."/>
            <person name="Rambo T."/>
            <person name="Currie J."/>
            <person name="Collura K."/>
            <person name="Luo M."/>
            <person name="Yang T."/>
            <person name="Ammiraju J.S.S."/>
            <person name="Engler F."/>
            <person name="Soderlund C."/>
            <person name="Wing R.A."/>
            <person name="Palmer L.E."/>
            <person name="de la Bastide M."/>
            <person name="Spiegel L."/>
            <person name="Nascimento L."/>
            <person name="Zutavern T."/>
            <person name="O'Shaughnessy A."/>
            <person name="Dike S."/>
            <person name="Dedhia N."/>
            <person name="Preston R."/>
            <person name="Balija V."/>
            <person name="McCombie W.R."/>
            <person name="Chow T."/>
            <person name="Chen H."/>
            <person name="Chung M."/>
            <person name="Chen C."/>
            <person name="Shaw J."/>
            <person name="Wu H."/>
            <person name="Hsiao K."/>
            <person name="Chao Y."/>
            <person name="Chu M."/>
            <person name="Cheng C."/>
            <person name="Hour A."/>
            <person name="Lee P."/>
            <person name="Lin S."/>
            <person name="Lin Y."/>
            <person name="Liou J."/>
            <person name="Liu S."/>
            <person name="Hsing Y."/>
            <person name="Raghuvanshi S."/>
            <person name="Mohanty A."/>
            <person name="Bharti A.K."/>
            <person name="Gaur A."/>
            <person name="Gupta V."/>
            <person name="Kumar D."/>
            <person name="Ravi V."/>
            <person name="Vij S."/>
            <person name="Kapur A."/>
            <person name="Khurana P."/>
            <person name="Khurana P."/>
            <person name="Khurana J.P."/>
            <person name="Tyagi A.K."/>
            <person name="Gaikwad K."/>
            <person name="Singh A."/>
            <person name="Dalal V."/>
            <person name="Srivastava S."/>
            <person name="Dixit A."/>
            <person name="Pal A.K."/>
            <person name="Ghazi I.A."/>
            <person name="Yadav M."/>
            <person name="Pandit A."/>
            <person name="Bhargava A."/>
            <person name="Sureshbabu K."/>
            <person name="Batra K."/>
            <person name="Sharma T.R."/>
            <person name="Mohapatra T."/>
            <person name="Singh N.K."/>
            <person name="Messing J."/>
            <person name="Nelson A.B."/>
            <person name="Fuks G."/>
            <person name="Kavchok S."/>
            <person name="Keizer G."/>
            <person name="Linton E."/>
            <person name="Llaca V."/>
            <person name="Song R."/>
            <person name="Tanyolac B."/>
            <person name="Young S."/>
            <person name="Ho-Il K."/>
            <person name="Hahn J.H."/>
            <person name="Sangsakoo G."/>
            <person name="Vanavichit A."/>
            <person name="de Mattos Luiz.A.T."/>
            <person name="Zimmer P.D."/>
            <person name="Malone G."/>
            <person name="Dellagostin O."/>
            <person name="de Oliveira A.C."/>
            <person name="Bevan M."/>
            <person name="Bancroft I."/>
            <person name="Minx P."/>
            <person name="Cordum H."/>
            <person name="Wilson R."/>
            <person name="Cheng Z."/>
            <person name="Jin W."/>
            <person name="Jiang J."/>
            <person name="Leong S.A."/>
            <person name="Iwama H."/>
            <person name="Gojobori T."/>
            <person name="Itoh T."/>
            <person name="Niimura Y."/>
            <person name="Fujii Y."/>
            <person name="Habara T."/>
            <person name="Sakai H."/>
            <person name="Sato Y."/>
            <person name="Wilson G."/>
            <person name="Kumar K."/>
            <person name="McCouch S."/>
            <person name="Juretic N."/>
            <person name="Hoen D."/>
            <person name="Wright S."/>
            <person name="Bruskiewich R."/>
            <person name="Bureau T."/>
            <person name="Miyao A."/>
            <person name="Hirochika H."/>
            <person name="Nishikawa T."/>
            <person name="Kadowaki K."/>
            <person name="Sugiura M."/>
            <person name="Burr B."/>
            <person name="Sasaki T."/>
        </authorList>
    </citation>
    <scope>NUCLEOTIDE SEQUENCE [LARGE SCALE GENOMIC DNA]</scope>
    <source>
        <strain evidence="2">cv. Nipponbare</strain>
    </source>
</reference>
<proteinExistence type="predicted"/>
<dbReference type="EMBL" id="AP008214">
    <property type="protein sequence ID" value="BAF24167.1"/>
    <property type="molecule type" value="Genomic_DNA"/>
</dbReference>
<protein>
    <submittedName>
        <fullName evidence="1">Os08g0518600 protein</fullName>
    </submittedName>
</protein>
<reference evidence="2" key="2">
    <citation type="journal article" date="2008" name="Nucleic Acids Res.">
        <title>The rice annotation project database (RAP-DB): 2008 update.</title>
        <authorList>
            <consortium name="The rice annotation project (RAP)"/>
        </authorList>
    </citation>
    <scope>GENOME REANNOTATION</scope>
    <source>
        <strain evidence="2">cv. Nipponbare</strain>
    </source>
</reference>
<gene>
    <name evidence="1" type="ordered locus">Os08g0518600</name>
</gene>